<protein>
    <submittedName>
        <fullName evidence="1">Uncharacterized protein</fullName>
    </submittedName>
</protein>
<dbReference type="OrthoDB" id="7764972at2"/>
<organism evidence="1 2">
    <name type="scientific">Paracoccus subflavus</name>
    <dbReference type="NCBI Taxonomy" id="2528244"/>
    <lineage>
        <taxon>Bacteria</taxon>
        <taxon>Pseudomonadati</taxon>
        <taxon>Pseudomonadota</taxon>
        <taxon>Alphaproteobacteria</taxon>
        <taxon>Rhodobacterales</taxon>
        <taxon>Paracoccaceae</taxon>
        <taxon>Paracoccus</taxon>
    </lineage>
</organism>
<gene>
    <name evidence="1" type="ORF">EYE42_09785</name>
</gene>
<name>A0A4Q9FZB3_9RHOB</name>
<dbReference type="RefSeq" id="WP_130991139.1">
    <property type="nucleotide sequence ID" value="NZ_SISK01000006.1"/>
</dbReference>
<dbReference type="Proteomes" id="UP000293520">
    <property type="component" value="Unassembled WGS sequence"/>
</dbReference>
<sequence>MNLPSLPADQQPIHKAAQRMRWIVQAFEHQVDATSRDTGNRFSVDRNALAQAFAEWFKAFEAQKPARQEDKQAYVGFAAGLMLRALIRNRPVSVVALAADADKALPAYFWPEGYLYSLFCLNLRGLVLKTDFDAAQHPAAALNETRTWWSFKENVCEDPSLAIAFLDLFAGDEPEWQQPGLFRTNGAKEIAAQPHTPSLDRPTETT</sequence>
<evidence type="ECO:0000313" key="1">
    <source>
        <dbReference type="EMBL" id="TBN39937.1"/>
    </source>
</evidence>
<evidence type="ECO:0000313" key="2">
    <source>
        <dbReference type="Proteomes" id="UP000293520"/>
    </source>
</evidence>
<reference evidence="1 2" key="1">
    <citation type="submission" date="2019-02" db="EMBL/GenBank/DDBJ databases">
        <title>Paracoccus subflavus sp. nov., isolated from marine sediment of the Pacific Ocean.</title>
        <authorList>
            <person name="Zhang G."/>
        </authorList>
    </citation>
    <scope>NUCLEOTIDE SEQUENCE [LARGE SCALE GENOMIC DNA]</scope>
    <source>
        <strain evidence="1 2">GY0581</strain>
    </source>
</reference>
<proteinExistence type="predicted"/>
<dbReference type="AlphaFoldDB" id="A0A4Q9FZB3"/>
<keyword evidence="2" id="KW-1185">Reference proteome</keyword>
<comment type="caution">
    <text evidence="1">The sequence shown here is derived from an EMBL/GenBank/DDBJ whole genome shotgun (WGS) entry which is preliminary data.</text>
</comment>
<dbReference type="EMBL" id="SISK01000006">
    <property type="protein sequence ID" value="TBN39937.1"/>
    <property type="molecule type" value="Genomic_DNA"/>
</dbReference>
<accession>A0A4Q9FZB3</accession>